<evidence type="ECO:0000313" key="8">
    <source>
        <dbReference type="Proteomes" id="UP001259347"/>
    </source>
</evidence>
<feature type="binding site" evidence="5">
    <location>
        <begin position="206"/>
        <end position="213"/>
    </location>
    <ligand>
        <name>ATP</name>
        <dbReference type="ChEBI" id="CHEBI:30616"/>
    </ligand>
</feature>
<keyword evidence="2 5" id="KW-0378">Hydrolase</keyword>
<dbReference type="PANTHER" id="PTHR11070">
    <property type="entry name" value="UVRD / RECB / PCRA DNA HELICASE FAMILY MEMBER"/>
    <property type="match status" value="1"/>
</dbReference>
<name>A0ABU1SE74_9MICO</name>
<dbReference type="RefSeq" id="WP_310021187.1">
    <property type="nucleotide sequence ID" value="NZ_JAVDUM010000011.1"/>
</dbReference>
<reference evidence="7 8" key="1">
    <citation type="submission" date="2023-07" db="EMBL/GenBank/DDBJ databases">
        <title>Sorghum-associated microbial communities from plants grown in Nebraska, USA.</title>
        <authorList>
            <person name="Schachtman D."/>
        </authorList>
    </citation>
    <scope>NUCLEOTIDE SEQUENCE [LARGE SCALE GENOMIC DNA]</scope>
    <source>
        <strain evidence="7 8">2980</strain>
    </source>
</reference>
<gene>
    <name evidence="7" type="ORF">J2Y69_002509</name>
</gene>
<dbReference type="Gene3D" id="3.40.50.300">
    <property type="entry name" value="P-loop containing nucleotide triphosphate hydrolases"/>
    <property type="match status" value="3"/>
</dbReference>
<sequence>MGESVSKAGQIEGQIEEEQRSLDAMYARLDADLSARIAARDRALARPVEGPEELSARDFEVSRLADGIRQLRVGERSLCFGRIDGVQAGESWHVGRIGLRTDEGEPLLLDWRAEAARPFYAATMAAPLGLRRRRHLRTDGRTVIDVSDEILDGTDPIAGDVVGDGPLVAALSGARTGRMREAAATLQSEQDEIVRSPHRGIMVVDGGPGTGKTIVALHRAAYVLYAFPSVAERGVMVFGPNRRFLAYISDVLPSLGENDVQLATLPDLVGAEATRGEPDAIARIKGRAQLADGLARWVRARQPDDVPLELQTAHGTVVLDPGLVDAARRHALQGGVGHNRARELFLEHVVEELVNELEQQTTKEVSDFEAEIEAFLGIDLDRMVAGDLRRAGSGGADANANADADADGGAGGGGASAGGLDIDWDRIREDLLGDPAIDRIVDRVWPRLRAEDAVRGLLADRAALAEALPDVPEADLALLAGPGRAGLSAWTEADLAVLDEARALIDGLPESAYGHIVVDEAQQLSEMQWRMLMRRCPQRSMTIVGDLAQAGPVTSIRTWREALEPFVGERYARHTLTVNYRTTAEILQTTEDLLARIAPEQRLSRSIRHGEQPAVVTIAAEDTDGDTAENTASVLRELIERTREAHPDGLIGVVVPERRSAALGAEIGETDVTILAAPDARGLEFDTVIIVDPDGIRSAGEAGLRDLYVAQTRATTRLLILEVASPAGLTGSTPD</sequence>
<evidence type="ECO:0000256" key="1">
    <source>
        <dbReference type="ARBA" id="ARBA00022741"/>
    </source>
</evidence>
<dbReference type="EMBL" id="JAVDUM010000011">
    <property type="protein sequence ID" value="MDR6867901.1"/>
    <property type="molecule type" value="Genomic_DNA"/>
</dbReference>
<organism evidence="7 8">
    <name type="scientific">Microbacterium resistens</name>
    <dbReference type="NCBI Taxonomy" id="156977"/>
    <lineage>
        <taxon>Bacteria</taxon>
        <taxon>Bacillati</taxon>
        <taxon>Actinomycetota</taxon>
        <taxon>Actinomycetes</taxon>
        <taxon>Micrococcales</taxon>
        <taxon>Microbacteriaceae</taxon>
        <taxon>Microbacterium</taxon>
    </lineage>
</organism>
<evidence type="ECO:0000256" key="2">
    <source>
        <dbReference type="ARBA" id="ARBA00022801"/>
    </source>
</evidence>
<dbReference type="SUPFAM" id="SSF52540">
    <property type="entry name" value="P-loop containing nucleoside triphosphate hydrolases"/>
    <property type="match status" value="1"/>
</dbReference>
<keyword evidence="1 5" id="KW-0547">Nucleotide-binding</keyword>
<dbReference type="GO" id="GO:0004386">
    <property type="term" value="F:helicase activity"/>
    <property type="evidence" value="ECO:0007669"/>
    <property type="project" value="UniProtKB-KW"/>
</dbReference>
<protein>
    <submittedName>
        <fullName evidence="7">DNA helicase IV</fullName>
    </submittedName>
</protein>
<evidence type="ECO:0000256" key="4">
    <source>
        <dbReference type="ARBA" id="ARBA00022840"/>
    </source>
</evidence>
<keyword evidence="4 5" id="KW-0067">ATP-binding</keyword>
<keyword evidence="3 5" id="KW-0347">Helicase</keyword>
<evidence type="ECO:0000259" key="6">
    <source>
        <dbReference type="PROSITE" id="PS51198"/>
    </source>
</evidence>
<dbReference type="InterPro" id="IPR000212">
    <property type="entry name" value="DNA_helicase_UvrD/REP"/>
</dbReference>
<dbReference type="PROSITE" id="PS51198">
    <property type="entry name" value="UVRD_HELICASE_ATP_BIND"/>
    <property type="match status" value="1"/>
</dbReference>
<evidence type="ECO:0000313" key="7">
    <source>
        <dbReference type="EMBL" id="MDR6867901.1"/>
    </source>
</evidence>
<dbReference type="PANTHER" id="PTHR11070:SF45">
    <property type="entry name" value="DNA 3'-5' HELICASE"/>
    <property type="match status" value="1"/>
</dbReference>
<proteinExistence type="predicted"/>
<evidence type="ECO:0000256" key="5">
    <source>
        <dbReference type="PROSITE-ProRule" id="PRU00560"/>
    </source>
</evidence>
<feature type="domain" description="UvrD-like helicase ATP-binding" evidence="6">
    <location>
        <begin position="185"/>
        <end position="583"/>
    </location>
</feature>
<evidence type="ECO:0000256" key="3">
    <source>
        <dbReference type="ARBA" id="ARBA00022806"/>
    </source>
</evidence>
<dbReference type="Proteomes" id="UP001259347">
    <property type="component" value="Unassembled WGS sequence"/>
</dbReference>
<dbReference type="InterPro" id="IPR027417">
    <property type="entry name" value="P-loop_NTPase"/>
</dbReference>
<comment type="caution">
    <text evidence="7">The sequence shown here is derived from an EMBL/GenBank/DDBJ whole genome shotgun (WGS) entry which is preliminary data.</text>
</comment>
<keyword evidence="8" id="KW-1185">Reference proteome</keyword>
<accession>A0ABU1SE74</accession>
<dbReference type="InterPro" id="IPR014016">
    <property type="entry name" value="UvrD-like_ATP-bd"/>
</dbReference>